<evidence type="ECO:0000259" key="3">
    <source>
        <dbReference type="Pfam" id="PF01453"/>
    </source>
</evidence>
<dbReference type="Gene3D" id="2.90.10.10">
    <property type="entry name" value="Bulb-type lectin domain"/>
    <property type="match status" value="1"/>
</dbReference>
<dbReference type="InterPro" id="IPR036426">
    <property type="entry name" value="Bulb-type_lectin_dom_sf"/>
</dbReference>
<comment type="caution">
    <text evidence="4">The sequence shown here is derived from an EMBL/GenBank/DDBJ whole genome shotgun (WGS) entry which is preliminary data.</text>
</comment>
<dbReference type="AlphaFoldDB" id="A0ABD2ZVN4"/>
<organism evidence="4 5">
    <name type="scientific">Cinchona calisaya</name>
    <dbReference type="NCBI Taxonomy" id="153742"/>
    <lineage>
        <taxon>Eukaryota</taxon>
        <taxon>Viridiplantae</taxon>
        <taxon>Streptophyta</taxon>
        <taxon>Embryophyta</taxon>
        <taxon>Tracheophyta</taxon>
        <taxon>Spermatophyta</taxon>
        <taxon>Magnoliopsida</taxon>
        <taxon>eudicotyledons</taxon>
        <taxon>Gunneridae</taxon>
        <taxon>Pentapetalae</taxon>
        <taxon>asterids</taxon>
        <taxon>lamiids</taxon>
        <taxon>Gentianales</taxon>
        <taxon>Rubiaceae</taxon>
        <taxon>Cinchonoideae</taxon>
        <taxon>Cinchoneae</taxon>
        <taxon>Cinchona</taxon>
    </lineage>
</organism>
<dbReference type="EMBL" id="JBJUIK010000007">
    <property type="protein sequence ID" value="KAL3523363.1"/>
    <property type="molecule type" value="Genomic_DNA"/>
</dbReference>
<evidence type="ECO:0000313" key="4">
    <source>
        <dbReference type="EMBL" id="KAL3523363.1"/>
    </source>
</evidence>
<accession>A0ABD2ZVN4</accession>
<sequence>MGKLKNGLYYFKNQALASACLSNNDQTALWHQRLEGGSRSSNVSTFVANSSAQLSDTGNLVLTDNSDGSAMWESFQIPTGSLVSKMRLSAGTKEKIQLTSWRSPSDPSIGSFSAGLNLFQIPQPCWRSVTGIVTRLSGYLA</sequence>
<evidence type="ECO:0000313" key="5">
    <source>
        <dbReference type="Proteomes" id="UP001630127"/>
    </source>
</evidence>
<dbReference type="PANTHER" id="PTHR32444:SF198">
    <property type="entry name" value="BULB-TYPE LECTIN DOMAIN-CONTAINING PROTEIN"/>
    <property type="match status" value="1"/>
</dbReference>
<gene>
    <name evidence="4" type="ORF">ACH5RR_016197</name>
</gene>
<name>A0ABD2ZVN4_9GENT</name>
<dbReference type="Proteomes" id="UP001630127">
    <property type="component" value="Unassembled WGS sequence"/>
</dbReference>
<keyword evidence="5" id="KW-1185">Reference proteome</keyword>
<proteinExistence type="predicted"/>
<keyword evidence="1" id="KW-0732">Signal</keyword>
<dbReference type="InterPro" id="IPR001480">
    <property type="entry name" value="Bulb-type_lectin_dom"/>
</dbReference>
<evidence type="ECO:0000256" key="2">
    <source>
        <dbReference type="ARBA" id="ARBA00023180"/>
    </source>
</evidence>
<reference evidence="4 5" key="1">
    <citation type="submission" date="2024-11" db="EMBL/GenBank/DDBJ databases">
        <title>A near-complete genome assembly of Cinchona calisaya.</title>
        <authorList>
            <person name="Lian D.C."/>
            <person name="Zhao X.W."/>
            <person name="Wei L."/>
        </authorList>
    </citation>
    <scope>NUCLEOTIDE SEQUENCE [LARGE SCALE GENOMIC DNA]</scope>
    <source>
        <tissue evidence="4">Nenye</tissue>
    </source>
</reference>
<protein>
    <recommendedName>
        <fullName evidence="3">Bulb-type lectin domain-containing protein</fullName>
    </recommendedName>
</protein>
<dbReference type="SUPFAM" id="SSF51110">
    <property type="entry name" value="alpha-D-mannose-specific plant lectins"/>
    <property type="match status" value="1"/>
</dbReference>
<dbReference type="PANTHER" id="PTHR32444">
    <property type="entry name" value="BULB-TYPE LECTIN DOMAIN-CONTAINING PROTEIN"/>
    <property type="match status" value="1"/>
</dbReference>
<dbReference type="Pfam" id="PF01453">
    <property type="entry name" value="B_lectin"/>
    <property type="match status" value="1"/>
</dbReference>
<evidence type="ECO:0000256" key="1">
    <source>
        <dbReference type="ARBA" id="ARBA00022729"/>
    </source>
</evidence>
<feature type="domain" description="Bulb-type lectin" evidence="3">
    <location>
        <begin position="21"/>
        <end position="102"/>
    </location>
</feature>
<keyword evidence="2" id="KW-0325">Glycoprotein</keyword>